<accession>A0A6G0U5U3</accession>
<evidence type="ECO:0000313" key="2">
    <source>
        <dbReference type="Proteomes" id="UP000475862"/>
    </source>
</evidence>
<dbReference type="OrthoDB" id="6609730at2759"/>
<name>A0A6G0U5U3_APHGL</name>
<evidence type="ECO:0000313" key="1">
    <source>
        <dbReference type="EMBL" id="KAE9543652.1"/>
    </source>
</evidence>
<keyword evidence="2" id="KW-1185">Reference proteome</keyword>
<dbReference type="AlphaFoldDB" id="A0A6G0U5U3"/>
<dbReference type="Proteomes" id="UP000475862">
    <property type="component" value="Unassembled WGS sequence"/>
</dbReference>
<dbReference type="EMBL" id="VYZN01000007">
    <property type="protein sequence ID" value="KAE9543652.1"/>
    <property type="molecule type" value="Genomic_DNA"/>
</dbReference>
<gene>
    <name evidence="1" type="ORF">AGLY_002048</name>
</gene>
<proteinExistence type="predicted"/>
<protein>
    <submittedName>
        <fullName evidence="1">Uncharacterized protein</fullName>
    </submittedName>
</protein>
<comment type="caution">
    <text evidence="1">The sequence shown here is derived from an EMBL/GenBank/DDBJ whole genome shotgun (WGS) entry which is preliminary data.</text>
</comment>
<organism evidence="1 2">
    <name type="scientific">Aphis glycines</name>
    <name type="common">Soybean aphid</name>
    <dbReference type="NCBI Taxonomy" id="307491"/>
    <lineage>
        <taxon>Eukaryota</taxon>
        <taxon>Metazoa</taxon>
        <taxon>Ecdysozoa</taxon>
        <taxon>Arthropoda</taxon>
        <taxon>Hexapoda</taxon>
        <taxon>Insecta</taxon>
        <taxon>Pterygota</taxon>
        <taxon>Neoptera</taxon>
        <taxon>Paraneoptera</taxon>
        <taxon>Hemiptera</taxon>
        <taxon>Sternorrhyncha</taxon>
        <taxon>Aphidomorpha</taxon>
        <taxon>Aphidoidea</taxon>
        <taxon>Aphididae</taxon>
        <taxon>Aphidini</taxon>
        <taxon>Aphis</taxon>
        <taxon>Aphis</taxon>
    </lineage>
</organism>
<reference evidence="1 2" key="1">
    <citation type="submission" date="2019-08" db="EMBL/GenBank/DDBJ databases">
        <title>The genome of the soybean aphid Biotype 1, its phylome, world population structure and adaptation to the North American continent.</title>
        <authorList>
            <person name="Giordano R."/>
            <person name="Donthu R.K."/>
            <person name="Hernandez A.G."/>
            <person name="Wright C.L."/>
            <person name="Zimin A.V."/>
        </authorList>
    </citation>
    <scope>NUCLEOTIDE SEQUENCE [LARGE SCALE GENOMIC DNA]</scope>
    <source>
        <tissue evidence="1">Whole aphids</tissue>
    </source>
</reference>
<sequence length="186" mass="21667">MKFVDQQIKLTVENIDPPTTRESRHGALLPNTCRALVVGPSGCDVDGVQLFTFHENDEVIPPEKALPDSVFIFDDILCENQNIVRSYYTRCRHNNIDVFYLAQSFARIPKQLIRDNSNMIILFKQDETNLKHVYMEHCSGDMNYPEFKEFCTLCWSKGRFNFVVISKDCERDNGRYRHGFDTFVVI</sequence>